<name>A0ACB9D5U3_9ASTR</name>
<dbReference type="EMBL" id="CM042037">
    <property type="protein sequence ID" value="KAI3741838.1"/>
    <property type="molecule type" value="Genomic_DNA"/>
</dbReference>
<comment type="caution">
    <text evidence="1">The sequence shown here is derived from an EMBL/GenBank/DDBJ whole genome shotgun (WGS) entry which is preliminary data.</text>
</comment>
<protein>
    <submittedName>
        <fullName evidence="1">Uncharacterized protein</fullName>
    </submittedName>
</protein>
<proteinExistence type="predicted"/>
<sequence length="972" mass="108980">MNTARKLLKNKTQGNNMNLAHEVTHPSKSPSNEYHSLRHKYLLLEEESFNLGRETYFLEAMHCLFDENWLEAMHCLFDENCSYHINPSSPAMVDLGSRGSEKKIVIEVMWFKDGGWLGLPVVCPHRSNIRWSFCSSGSGKARMRAGKEEISCSNKEPIDLVSAVKELHILSSLELSKLIRDADNDIIQWTASNGSSKQINLETLIRYLPWHLIAKLLESQRDELFRYLLGGIRLLHALYDLAPRHSKLEQVLLDDLKVSEQMFDLIFFMIMVLSGFRKESQLVLLHSSLLACSLHLLTAVVSTQWNELAPVLLAHPKVDEFVFGSFSAVHKDIHFIQVRLSGQNSSTDMQSNLAEVKRLCQHSEASLQFLQSLCQQRFFRERLVKNKDLCEDGGILLLAHDIMKLPFCEDSYLMAVFSRLKSKVLSIVLHLCEVESVSFLDVAASTTRGLNLAKSTISQVLELLKIIFRGDLNGLASFSDKTYPRGLLQLNAMRLTDILSDDSNFRSYITLNFTEVLATIFFQPHANFLSSWCSSESRPSEEDATLDYDSLAASGWVLGVLTSSDVPESTFNACRVPRTSYAFQKTSLLVKIVANLTCFIPDICKEEKDLFLNTFMQCLRKELYGVSSDPGPERAAIVNQNLRSLFIHAESLIPGFLNQDDVQLFRLFITQLEPLINQEFDINRVTEVNGTSQESPDACGNKGISDNSPLEEANQLNLTGNEDQRTDVAQTLTPRGVHESEGDAQNVETNVLDSNTMQSEEKQLRKRKRNIMNHMQITLIEQALQNEPDMQRKAASIQLWAEKLGLHGSEISSSQLKNWLNNRKAKLARAAAKDIRGPSAGDNITFTDKQGGSGTDPDPESPEEFFDPTPSTGQQTHPVGHEPGQFVVLIDGQGDEIGRGCVHQASGSWSGTNLDESGLCVVDVTYLKVDKWSSLPHPCDATGTSFGHSEQIIGVKRVLWDSSKLVLQQKPR</sequence>
<reference evidence="2" key="1">
    <citation type="journal article" date="2022" name="Mol. Ecol. Resour.">
        <title>The genomes of chicory, endive, great burdock and yacon provide insights into Asteraceae palaeo-polyploidization history and plant inulin production.</title>
        <authorList>
            <person name="Fan W."/>
            <person name="Wang S."/>
            <person name="Wang H."/>
            <person name="Wang A."/>
            <person name="Jiang F."/>
            <person name="Liu H."/>
            <person name="Zhao H."/>
            <person name="Xu D."/>
            <person name="Zhang Y."/>
        </authorList>
    </citation>
    <scope>NUCLEOTIDE SEQUENCE [LARGE SCALE GENOMIC DNA]</scope>
    <source>
        <strain evidence="2">cv. Yunnan</strain>
    </source>
</reference>
<keyword evidence="2" id="KW-1185">Reference proteome</keyword>
<reference evidence="1 2" key="2">
    <citation type="journal article" date="2022" name="Mol. Ecol. Resour.">
        <title>The genomes of chicory, endive, great burdock and yacon provide insights into Asteraceae paleo-polyploidization history and plant inulin production.</title>
        <authorList>
            <person name="Fan W."/>
            <person name="Wang S."/>
            <person name="Wang H."/>
            <person name="Wang A."/>
            <person name="Jiang F."/>
            <person name="Liu H."/>
            <person name="Zhao H."/>
            <person name="Xu D."/>
            <person name="Zhang Y."/>
        </authorList>
    </citation>
    <scope>NUCLEOTIDE SEQUENCE [LARGE SCALE GENOMIC DNA]</scope>
    <source>
        <strain evidence="2">cv. Yunnan</strain>
        <tissue evidence="1">Leaves</tissue>
    </source>
</reference>
<accession>A0ACB9D5U3</accession>
<gene>
    <name evidence="1" type="ORF">L1987_59516</name>
</gene>
<organism evidence="1 2">
    <name type="scientific">Smallanthus sonchifolius</name>
    <dbReference type="NCBI Taxonomy" id="185202"/>
    <lineage>
        <taxon>Eukaryota</taxon>
        <taxon>Viridiplantae</taxon>
        <taxon>Streptophyta</taxon>
        <taxon>Embryophyta</taxon>
        <taxon>Tracheophyta</taxon>
        <taxon>Spermatophyta</taxon>
        <taxon>Magnoliopsida</taxon>
        <taxon>eudicotyledons</taxon>
        <taxon>Gunneridae</taxon>
        <taxon>Pentapetalae</taxon>
        <taxon>asterids</taxon>
        <taxon>campanulids</taxon>
        <taxon>Asterales</taxon>
        <taxon>Asteraceae</taxon>
        <taxon>Asteroideae</taxon>
        <taxon>Heliantheae alliance</taxon>
        <taxon>Millerieae</taxon>
        <taxon>Smallanthus</taxon>
    </lineage>
</organism>
<evidence type="ECO:0000313" key="1">
    <source>
        <dbReference type="EMBL" id="KAI3741838.1"/>
    </source>
</evidence>
<dbReference type="Proteomes" id="UP001056120">
    <property type="component" value="Linkage Group LG20"/>
</dbReference>
<evidence type="ECO:0000313" key="2">
    <source>
        <dbReference type="Proteomes" id="UP001056120"/>
    </source>
</evidence>